<evidence type="ECO:0000259" key="1">
    <source>
        <dbReference type="Pfam" id="PF02627"/>
    </source>
</evidence>
<feature type="domain" description="Carboxymuconolactone decarboxylase-like" evidence="1">
    <location>
        <begin position="49"/>
        <end position="131"/>
    </location>
</feature>
<dbReference type="InterPro" id="IPR029032">
    <property type="entry name" value="AhpD-like"/>
</dbReference>
<accession>A0A370KZD8</accession>
<dbReference type="GO" id="GO:0051920">
    <property type="term" value="F:peroxiredoxin activity"/>
    <property type="evidence" value="ECO:0007669"/>
    <property type="project" value="InterPro"/>
</dbReference>
<proteinExistence type="predicted"/>
<protein>
    <submittedName>
        <fullName evidence="2">Carboxymuconolactone decarboxylase family protein</fullName>
    </submittedName>
</protein>
<evidence type="ECO:0000313" key="3">
    <source>
        <dbReference type="Proteomes" id="UP000255207"/>
    </source>
</evidence>
<dbReference type="OrthoDB" id="4704294at2"/>
<dbReference type="Pfam" id="PF02627">
    <property type="entry name" value="CMD"/>
    <property type="match status" value="1"/>
</dbReference>
<keyword evidence="3" id="KW-1185">Reference proteome</keyword>
<dbReference type="InterPro" id="IPR003779">
    <property type="entry name" value="CMD-like"/>
</dbReference>
<organism evidence="2 3">
    <name type="scientific">Bosea caraganae</name>
    <dbReference type="NCBI Taxonomy" id="2763117"/>
    <lineage>
        <taxon>Bacteria</taxon>
        <taxon>Pseudomonadati</taxon>
        <taxon>Pseudomonadota</taxon>
        <taxon>Alphaproteobacteria</taxon>
        <taxon>Hyphomicrobiales</taxon>
        <taxon>Boseaceae</taxon>
        <taxon>Bosea</taxon>
    </lineage>
</organism>
<dbReference type="AlphaFoldDB" id="A0A370KZD8"/>
<dbReference type="EMBL" id="QQTP01000019">
    <property type="protein sequence ID" value="RDJ20364.1"/>
    <property type="molecule type" value="Genomic_DNA"/>
</dbReference>
<sequence>MNPTDTAPVTPRLPYVDESAPDVAALASQIRADRGGRLPNLYRMLLHSPALAQGWLAFLTAVRQQSSLPPAIRELAILRVAILNRSQPEYDAHVAFALKEGLSQAKIDALPGWTDASAFDEQERAALKLADAMTLDVQVSDEAVADVVARFGAQQATELIITIAAYNMTTRFLEVLQIDQEAGRQAPRAG</sequence>
<gene>
    <name evidence="2" type="ORF">DWE98_24815</name>
</gene>
<dbReference type="Gene3D" id="1.20.1290.10">
    <property type="entry name" value="AhpD-like"/>
    <property type="match status" value="1"/>
</dbReference>
<dbReference type="PANTHER" id="PTHR34846">
    <property type="entry name" value="4-CARBOXYMUCONOLACTONE DECARBOXYLASE FAMILY PROTEIN (AFU_ORTHOLOGUE AFUA_6G11590)"/>
    <property type="match status" value="1"/>
</dbReference>
<reference evidence="3" key="1">
    <citation type="submission" date="2018-07" db="EMBL/GenBank/DDBJ databases">
        <authorList>
            <person name="Safronova V.I."/>
            <person name="Chirak E.R."/>
            <person name="Sazanova A.L."/>
        </authorList>
    </citation>
    <scope>NUCLEOTIDE SEQUENCE [LARGE SCALE GENOMIC DNA]</scope>
    <source>
        <strain evidence="3">RCAM04685</strain>
    </source>
</reference>
<dbReference type="PANTHER" id="PTHR34846:SF11">
    <property type="entry name" value="4-CARBOXYMUCONOLACTONE DECARBOXYLASE FAMILY PROTEIN (AFU_ORTHOLOGUE AFUA_6G11590)"/>
    <property type="match status" value="1"/>
</dbReference>
<name>A0A370KZD8_9HYPH</name>
<dbReference type="RefSeq" id="WP_114832003.1">
    <property type="nucleotide sequence ID" value="NZ_QQTO01000020.1"/>
</dbReference>
<dbReference type="Proteomes" id="UP000255207">
    <property type="component" value="Unassembled WGS sequence"/>
</dbReference>
<dbReference type="SUPFAM" id="SSF69118">
    <property type="entry name" value="AhpD-like"/>
    <property type="match status" value="1"/>
</dbReference>
<evidence type="ECO:0000313" key="2">
    <source>
        <dbReference type="EMBL" id="RDJ20364.1"/>
    </source>
</evidence>
<comment type="caution">
    <text evidence="2">The sequence shown here is derived from an EMBL/GenBank/DDBJ whole genome shotgun (WGS) entry which is preliminary data.</text>
</comment>